<dbReference type="EMBL" id="JAGGNH010000007">
    <property type="protein sequence ID" value="KAJ0966504.1"/>
    <property type="molecule type" value="Genomic_DNA"/>
</dbReference>
<dbReference type="FunFam" id="2.30.30.30:FF:000026">
    <property type="entry name" value="60S ribosomal protein L14-1"/>
    <property type="match status" value="1"/>
</dbReference>
<dbReference type="GO" id="GO:0003729">
    <property type="term" value="F:mRNA binding"/>
    <property type="evidence" value="ECO:0007669"/>
    <property type="project" value="UniProtKB-ARBA"/>
</dbReference>
<evidence type="ECO:0000256" key="3">
    <source>
        <dbReference type="ARBA" id="ARBA00023274"/>
    </source>
</evidence>
<dbReference type="InterPro" id="IPR008991">
    <property type="entry name" value="Translation_prot_SH3-like_sf"/>
</dbReference>
<feature type="domain" description="Large ribosomal subunit protein eL14" evidence="4">
    <location>
        <begin position="47"/>
        <end position="119"/>
    </location>
</feature>
<reference evidence="5" key="2">
    <citation type="journal article" date="2022" name="Hortic Res">
        <title>The genome of Dioscorea zingiberensis sheds light on the biosynthesis, origin and evolution of the medicinally important diosgenin saponins.</title>
        <authorList>
            <person name="Li Y."/>
            <person name="Tan C."/>
            <person name="Li Z."/>
            <person name="Guo J."/>
            <person name="Li S."/>
            <person name="Chen X."/>
            <person name="Wang C."/>
            <person name="Dai X."/>
            <person name="Yang H."/>
            <person name="Song W."/>
            <person name="Hou L."/>
            <person name="Xu J."/>
            <person name="Tong Z."/>
            <person name="Xu A."/>
            <person name="Yuan X."/>
            <person name="Wang W."/>
            <person name="Yang Q."/>
            <person name="Chen L."/>
            <person name="Sun Z."/>
            <person name="Wang K."/>
            <person name="Pan B."/>
            <person name="Chen J."/>
            <person name="Bao Y."/>
            <person name="Liu F."/>
            <person name="Qi X."/>
            <person name="Gang D.R."/>
            <person name="Wen J."/>
            <person name="Li J."/>
        </authorList>
    </citation>
    <scope>NUCLEOTIDE SEQUENCE</scope>
    <source>
        <strain evidence="5">Dzin_1.0</strain>
    </source>
</reference>
<dbReference type="PANTHER" id="PTHR11127">
    <property type="entry name" value="60S RIBOSOMAL PROTEIN L14"/>
    <property type="match status" value="1"/>
</dbReference>
<comment type="similarity">
    <text evidence="1">Belongs to the eukaryotic ribosomal protein eL14 family.</text>
</comment>
<dbReference type="OrthoDB" id="1863004at2759"/>
<proteinExistence type="inferred from homology"/>
<dbReference type="SUPFAM" id="SSF50104">
    <property type="entry name" value="Translation proteins SH3-like domain"/>
    <property type="match status" value="1"/>
</dbReference>
<sequence length="135" mass="15386">MPFKRYVEIGRVALVNYGKDYGKLVVIVDVVDQNRVSALVDAPDMVRGQMNFKRLSLTDIKIDIPRIPKKKSLIAAMEAADVKNKWDNSSWGKKLIVQKRRASLNDFDRFKVMLAKIKRGGAIRQELAKLKKQTA</sequence>
<evidence type="ECO:0000313" key="6">
    <source>
        <dbReference type="Proteomes" id="UP001085076"/>
    </source>
</evidence>
<organism evidence="5 6">
    <name type="scientific">Dioscorea zingiberensis</name>
    <dbReference type="NCBI Taxonomy" id="325984"/>
    <lineage>
        <taxon>Eukaryota</taxon>
        <taxon>Viridiplantae</taxon>
        <taxon>Streptophyta</taxon>
        <taxon>Embryophyta</taxon>
        <taxon>Tracheophyta</taxon>
        <taxon>Spermatophyta</taxon>
        <taxon>Magnoliopsida</taxon>
        <taxon>Liliopsida</taxon>
        <taxon>Dioscoreales</taxon>
        <taxon>Dioscoreaceae</taxon>
        <taxon>Dioscorea</taxon>
    </lineage>
</organism>
<evidence type="ECO:0000313" key="5">
    <source>
        <dbReference type="EMBL" id="KAJ0966504.1"/>
    </source>
</evidence>
<dbReference type="PANTHER" id="PTHR11127:SF2">
    <property type="entry name" value="LARGE RIBOSOMAL SUBUNIT PROTEIN EL14"/>
    <property type="match status" value="1"/>
</dbReference>
<evidence type="ECO:0000256" key="1">
    <source>
        <dbReference type="ARBA" id="ARBA00006592"/>
    </source>
</evidence>
<name>A0A9D5C570_9LILI</name>
<dbReference type="GO" id="GO:0003735">
    <property type="term" value="F:structural constituent of ribosome"/>
    <property type="evidence" value="ECO:0007669"/>
    <property type="project" value="InterPro"/>
</dbReference>
<accession>A0A9D5C570</accession>
<dbReference type="GO" id="GO:0022625">
    <property type="term" value="C:cytosolic large ribosomal subunit"/>
    <property type="evidence" value="ECO:0007669"/>
    <property type="project" value="TreeGrafter"/>
</dbReference>
<protein>
    <recommendedName>
        <fullName evidence="4">Large ribosomal subunit protein eL14 domain-containing protein</fullName>
    </recommendedName>
</protein>
<dbReference type="AlphaFoldDB" id="A0A9D5C570"/>
<dbReference type="CDD" id="cd23702">
    <property type="entry name" value="eL14"/>
    <property type="match status" value="1"/>
</dbReference>
<keyword evidence="3" id="KW-0687">Ribonucleoprotein</keyword>
<keyword evidence="6" id="KW-1185">Reference proteome</keyword>
<comment type="caution">
    <text evidence="5">The sequence shown here is derived from an EMBL/GenBank/DDBJ whole genome shotgun (WGS) entry which is preliminary data.</text>
</comment>
<dbReference type="Gene3D" id="2.30.30.30">
    <property type="match status" value="1"/>
</dbReference>
<dbReference type="Gene3D" id="6.10.250.2270">
    <property type="match status" value="1"/>
</dbReference>
<keyword evidence="2" id="KW-0689">Ribosomal protein</keyword>
<gene>
    <name evidence="5" type="ORF">J5N97_023421</name>
</gene>
<dbReference type="GO" id="GO:0042273">
    <property type="term" value="P:ribosomal large subunit biogenesis"/>
    <property type="evidence" value="ECO:0007669"/>
    <property type="project" value="TreeGrafter"/>
</dbReference>
<dbReference type="GO" id="GO:0006412">
    <property type="term" value="P:translation"/>
    <property type="evidence" value="ECO:0007669"/>
    <property type="project" value="InterPro"/>
</dbReference>
<dbReference type="InterPro" id="IPR002784">
    <property type="entry name" value="Ribosomal_eL14_dom"/>
</dbReference>
<evidence type="ECO:0000259" key="4">
    <source>
        <dbReference type="Pfam" id="PF01929"/>
    </source>
</evidence>
<dbReference type="InterPro" id="IPR039660">
    <property type="entry name" value="Ribosomal_eL14"/>
</dbReference>
<dbReference type="Proteomes" id="UP001085076">
    <property type="component" value="Miscellaneous, Linkage group lg07"/>
</dbReference>
<reference evidence="5" key="1">
    <citation type="submission" date="2021-03" db="EMBL/GenBank/DDBJ databases">
        <authorList>
            <person name="Li Z."/>
            <person name="Yang C."/>
        </authorList>
    </citation>
    <scope>NUCLEOTIDE SEQUENCE</scope>
    <source>
        <strain evidence="5">Dzin_1.0</strain>
        <tissue evidence="5">Leaf</tissue>
    </source>
</reference>
<evidence type="ECO:0000256" key="2">
    <source>
        <dbReference type="ARBA" id="ARBA00022980"/>
    </source>
</evidence>
<dbReference type="Pfam" id="PF01929">
    <property type="entry name" value="Ribosomal_L14e"/>
    <property type="match status" value="1"/>
</dbReference>
<dbReference type="InterPro" id="IPR014722">
    <property type="entry name" value="Rib_uL2_dom2"/>
</dbReference>